<evidence type="ECO:0000313" key="3">
    <source>
        <dbReference type="Proteomes" id="UP000193922"/>
    </source>
</evidence>
<evidence type="ECO:0000313" key="2">
    <source>
        <dbReference type="EMBL" id="ORX65694.1"/>
    </source>
</evidence>
<evidence type="ECO:0000256" key="1">
    <source>
        <dbReference type="SAM" id="Phobius"/>
    </source>
</evidence>
<proteinExistence type="predicted"/>
<comment type="caution">
    <text evidence="2">The sequence shown here is derived from an EMBL/GenBank/DDBJ whole genome shotgun (WGS) entry which is preliminary data.</text>
</comment>
<feature type="transmembrane region" description="Helical" evidence="1">
    <location>
        <begin position="222"/>
        <end position="247"/>
    </location>
</feature>
<keyword evidence="1" id="KW-1133">Transmembrane helix</keyword>
<keyword evidence="1" id="KW-0472">Membrane</keyword>
<dbReference type="Proteomes" id="UP000193922">
    <property type="component" value="Unassembled WGS sequence"/>
</dbReference>
<keyword evidence="3" id="KW-1185">Reference proteome</keyword>
<feature type="transmembrane region" description="Helical" evidence="1">
    <location>
        <begin position="137"/>
        <end position="159"/>
    </location>
</feature>
<sequence length="415" mass="45184">MFAIILTTFSYTLALALFCQALGSGIRLSFMRIPLTPPIAPPALLKVAAKSKSTTNVSALPQLQTVRPATTYKCNKDFFISSCDGGECSAYQNHPTYQRVVPYLSYWLLAAQATLGIAATSSLVLTYMFEIQDSCSLVARISTVAFFVGISMLFLASAVQTHIVNDMCIKIFFIMLVGFAAQFVMLGFILSSTLSTSIDMRTLLCTFDITQPGDQWFKNLPMYAAIAHFVLSFFSSISIINGALRLCPHTRFLSPRAIYHALKVYRGLGLLLVNGVTGICLSICVIVVACFGHFHFSPYWVLQWAVMSRIVSVALWHRAMTDPAAPDDAVWAKRAADIEQGLRRMKAAGAPSPSGSAVTAVQRPDTVVSNLQRVQGGFERRPSGNGTMVEGSRGSQFIPLNTARAMFSPGARPNA</sequence>
<dbReference type="OrthoDB" id="5581846at2759"/>
<feature type="transmembrane region" description="Helical" evidence="1">
    <location>
        <begin position="268"/>
        <end position="294"/>
    </location>
</feature>
<accession>A0A1Y1VY08</accession>
<dbReference type="EMBL" id="MCFD01000023">
    <property type="protein sequence ID" value="ORX65694.1"/>
    <property type="molecule type" value="Genomic_DNA"/>
</dbReference>
<dbReference type="RefSeq" id="XP_040739805.1">
    <property type="nucleotide sequence ID" value="XM_040888813.1"/>
</dbReference>
<protein>
    <submittedName>
        <fullName evidence="2">Uncharacterized protein</fullName>
    </submittedName>
</protein>
<dbReference type="GeneID" id="63805461"/>
<name>A0A1Y1VY08_9FUNG</name>
<reference evidence="2 3" key="1">
    <citation type="submission" date="2016-07" db="EMBL/GenBank/DDBJ databases">
        <title>Pervasive Adenine N6-methylation of Active Genes in Fungi.</title>
        <authorList>
            <consortium name="DOE Joint Genome Institute"/>
            <person name="Mondo S.J."/>
            <person name="Dannebaum R.O."/>
            <person name="Kuo R.C."/>
            <person name="Labutti K."/>
            <person name="Haridas S."/>
            <person name="Kuo A."/>
            <person name="Salamov A."/>
            <person name="Ahrendt S.R."/>
            <person name="Lipzen A."/>
            <person name="Sullivan W."/>
            <person name="Andreopoulos W.B."/>
            <person name="Clum A."/>
            <person name="Lindquist E."/>
            <person name="Daum C."/>
            <person name="Ramamoorthy G.K."/>
            <person name="Gryganskyi A."/>
            <person name="Culley D."/>
            <person name="Magnuson J.K."/>
            <person name="James T.Y."/>
            <person name="O'Malley M.A."/>
            <person name="Stajich J.E."/>
            <person name="Spatafora J.W."/>
            <person name="Visel A."/>
            <person name="Grigoriev I.V."/>
        </authorList>
    </citation>
    <scope>NUCLEOTIDE SEQUENCE [LARGE SCALE GENOMIC DNA]</scope>
    <source>
        <strain evidence="2 3">ATCC 12442</strain>
    </source>
</reference>
<keyword evidence="1" id="KW-0812">Transmembrane</keyword>
<dbReference type="AlphaFoldDB" id="A0A1Y1VY08"/>
<gene>
    <name evidence="2" type="ORF">DL89DRAFT_270752</name>
</gene>
<organism evidence="2 3">
    <name type="scientific">Linderina pennispora</name>
    <dbReference type="NCBI Taxonomy" id="61395"/>
    <lineage>
        <taxon>Eukaryota</taxon>
        <taxon>Fungi</taxon>
        <taxon>Fungi incertae sedis</taxon>
        <taxon>Zoopagomycota</taxon>
        <taxon>Kickxellomycotina</taxon>
        <taxon>Kickxellomycetes</taxon>
        <taxon>Kickxellales</taxon>
        <taxon>Kickxellaceae</taxon>
        <taxon>Linderina</taxon>
    </lineage>
</organism>
<feature type="transmembrane region" description="Helical" evidence="1">
    <location>
        <begin position="171"/>
        <end position="190"/>
    </location>
</feature>